<evidence type="ECO:0000256" key="1">
    <source>
        <dbReference type="ARBA" id="ARBA00006475"/>
    </source>
</evidence>
<dbReference type="SFLD" id="SFLDG01200">
    <property type="entry name" value="SUF1.1"/>
    <property type="match status" value="1"/>
</dbReference>
<dbReference type="InterPro" id="IPR033468">
    <property type="entry name" value="Metaxin_GST"/>
</dbReference>
<accession>A0ABD0LIR7</accession>
<gene>
    <name evidence="4" type="ORF">BaRGS_00009305</name>
</gene>
<dbReference type="InterPro" id="IPR012336">
    <property type="entry name" value="Thioredoxin-like_fold"/>
</dbReference>
<dbReference type="CDD" id="cd03193">
    <property type="entry name" value="GST_C_Metaxin"/>
    <property type="match status" value="1"/>
</dbReference>
<evidence type="ECO:0000313" key="5">
    <source>
        <dbReference type="Proteomes" id="UP001519460"/>
    </source>
</evidence>
<dbReference type="SFLD" id="SFLDG01180">
    <property type="entry name" value="SUF1"/>
    <property type="match status" value="1"/>
</dbReference>
<feature type="domain" description="Metaxin glutathione S-transferase" evidence="2">
    <location>
        <begin position="118"/>
        <end position="180"/>
    </location>
</feature>
<name>A0ABD0LIR7_9CAEN</name>
<evidence type="ECO:0000259" key="3">
    <source>
        <dbReference type="Pfam" id="PF17172"/>
    </source>
</evidence>
<dbReference type="Pfam" id="PF17172">
    <property type="entry name" value="GST_N_4"/>
    <property type="match status" value="1"/>
</dbReference>
<dbReference type="Gene3D" id="1.20.1050.10">
    <property type="match status" value="1"/>
</dbReference>
<reference evidence="4 5" key="1">
    <citation type="journal article" date="2023" name="Sci. Data">
        <title>Genome assembly of the Korean intertidal mud-creeper Batillaria attramentaria.</title>
        <authorList>
            <person name="Patra A.K."/>
            <person name="Ho P.T."/>
            <person name="Jun S."/>
            <person name="Lee S.J."/>
            <person name="Kim Y."/>
            <person name="Won Y.J."/>
        </authorList>
    </citation>
    <scope>NUCLEOTIDE SEQUENCE [LARGE SCALE GENOMIC DNA]</scope>
    <source>
        <strain evidence="4">Wonlab-2016</strain>
    </source>
</reference>
<dbReference type="Proteomes" id="UP001519460">
    <property type="component" value="Unassembled WGS sequence"/>
</dbReference>
<feature type="domain" description="Thioredoxin-like fold" evidence="3">
    <location>
        <begin position="2"/>
        <end position="69"/>
    </location>
</feature>
<dbReference type="InterPro" id="IPR050931">
    <property type="entry name" value="Mito_Protein_Transport_Metaxin"/>
</dbReference>
<sequence length="210" mass="24378">MSSKGKTPWMEYNGQAVADSQFCIEHLKSERGLDLSADLSPLELAQARAFREMTEENLYWTMCYELFVKHPERLGDVMLMRGVLLWIVRLVLGRAIKKELWGHGMGRHTDSEIWDIGRRDLNAVADFLGDKKFFCGDQPTEVDCAMFGMLSQILFHMVGSRHEQHVRENLPNIVAYVERMKAKFWPDWEQRCRGANYVDDSYTLFPPLKA</sequence>
<organism evidence="4 5">
    <name type="scientific">Batillaria attramentaria</name>
    <dbReference type="NCBI Taxonomy" id="370345"/>
    <lineage>
        <taxon>Eukaryota</taxon>
        <taxon>Metazoa</taxon>
        <taxon>Spiralia</taxon>
        <taxon>Lophotrochozoa</taxon>
        <taxon>Mollusca</taxon>
        <taxon>Gastropoda</taxon>
        <taxon>Caenogastropoda</taxon>
        <taxon>Sorbeoconcha</taxon>
        <taxon>Cerithioidea</taxon>
        <taxon>Batillariidae</taxon>
        <taxon>Batillaria</taxon>
    </lineage>
</organism>
<keyword evidence="5" id="KW-1185">Reference proteome</keyword>
<dbReference type="SFLD" id="SFLDS00019">
    <property type="entry name" value="Glutathione_Transferase_(cytos"/>
    <property type="match status" value="1"/>
</dbReference>
<evidence type="ECO:0000313" key="4">
    <source>
        <dbReference type="EMBL" id="KAK7499330.1"/>
    </source>
</evidence>
<dbReference type="SUPFAM" id="SSF47616">
    <property type="entry name" value="GST C-terminal domain-like"/>
    <property type="match status" value="1"/>
</dbReference>
<protein>
    <submittedName>
        <fullName evidence="4">Uncharacterized protein</fullName>
    </submittedName>
</protein>
<evidence type="ECO:0000259" key="2">
    <source>
        <dbReference type="Pfam" id="PF17171"/>
    </source>
</evidence>
<dbReference type="InterPro" id="IPR040079">
    <property type="entry name" value="Glutathione_S-Trfase"/>
</dbReference>
<comment type="similarity">
    <text evidence="1">Belongs to the FAX family.</text>
</comment>
<proteinExistence type="inferred from homology"/>
<dbReference type="PANTHER" id="PTHR12289:SF41">
    <property type="entry name" value="FAILED AXON CONNECTIONS-RELATED"/>
    <property type="match status" value="1"/>
</dbReference>
<dbReference type="Pfam" id="PF17171">
    <property type="entry name" value="GST_C_6"/>
    <property type="match status" value="1"/>
</dbReference>
<dbReference type="InterPro" id="IPR036282">
    <property type="entry name" value="Glutathione-S-Trfase_C_sf"/>
</dbReference>
<dbReference type="EMBL" id="JACVVK020000044">
    <property type="protein sequence ID" value="KAK7499330.1"/>
    <property type="molecule type" value="Genomic_DNA"/>
</dbReference>
<dbReference type="InterPro" id="IPR026928">
    <property type="entry name" value="FAX/IsoI-like"/>
</dbReference>
<dbReference type="AlphaFoldDB" id="A0ABD0LIR7"/>
<dbReference type="PANTHER" id="PTHR12289">
    <property type="entry name" value="METAXIN RELATED"/>
    <property type="match status" value="1"/>
</dbReference>
<comment type="caution">
    <text evidence="4">The sequence shown here is derived from an EMBL/GenBank/DDBJ whole genome shotgun (WGS) entry which is preliminary data.</text>
</comment>